<evidence type="ECO:0000313" key="4">
    <source>
        <dbReference type="Proteomes" id="UP001216253"/>
    </source>
</evidence>
<gene>
    <name evidence="3" type="ORF">PYV00_02610</name>
</gene>
<dbReference type="InterPro" id="IPR003346">
    <property type="entry name" value="Transposase_20"/>
</dbReference>
<feature type="domain" description="Transposase IS116/IS110/IS902 C-terminal" evidence="2">
    <location>
        <begin position="368"/>
        <end position="446"/>
    </location>
</feature>
<reference evidence="3 4" key="1">
    <citation type="submission" date="2023-03" db="EMBL/GenBank/DDBJ databases">
        <title>NovoSphingobium album sp. nov. isolated from polycyclic aromatic hydrocarbons- and heavy-metal polluted soil.</title>
        <authorList>
            <person name="Liu Z."/>
            <person name="Wang K."/>
        </authorList>
    </citation>
    <scope>NUCLEOTIDE SEQUENCE [LARGE SCALE GENOMIC DNA]</scope>
    <source>
        <strain evidence="3 4">H3SJ31-1</strain>
    </source>
</reference>
<proteinExistence type="predicted"/>
<protein>
    <submittedName>
        <fullName evidence="3">IS110 family transposase</fullName>
    </submittedName>
</protein>
<comment type="caution">
    <text evidence="3">The sequence shown here is derived from an EMBL/GenBank/DDBJ whole genome shotgun (WGS) entry which is preliminary data.</text>
</comment>
<sequence length="510" mass="57213">MSRAKHRVDRCLKMRGRAMLVERIKQRQCLSKQHHRQCPLHYRVRPQRVAHVLAHFSSVACHDADADSSGDMADPETPARWAREPGLENTVETVRLRLWLSCCPAFDARVSFVDQMLARKESVMSKKIVVPSYLAAMDRAEADPSAARFWVGLDVGYKNTAVCVLDCDGAIVHQVSMKSSATEIGRYLRKNFKSHVTLIGIESGGLTPHLTTKLRAQGFQVVVLDARQVHRVLSVKRNKTDTNDARGIAEITRTGREYLTEVYVKSNLCFEIRAYLTMRDRLVKQRRETEAMIRGLVRVYGGRIEGGTETAASYRSRAIDQMCLIADTEGVDLRPRVLPLLDLCEGFYVEANRIERELELLAASNPVCRRFMEIPGVGTITAVSFYSAIEDPTRFRHVDDVAAYLGLTPRVYQSGESLTHGGISKMGNQLTRTHLVGAATVMLSNTRSFSTLKDWGLKLSKRIGFNKAKVALARKLAIIMFSLWRDGTHFMAKAADVPAHRALMQSRLPA</sequence>
<dbReference type="PANTHER" id="PTHR33055">
    <property type="entry name" value="TRANSPOSASE FOR INSERTION SEQUENCE ELEMENT IS1111A"/>
    <property type="match status" value="1"/>
</dbReference>
<dbReference type="InterPro" id="IPR047650">
    <property type="entry name" value="Transpos_IS110"/>
</dbReference>
<dbReference type="EMBL" id="JARESE010000007">
    <property type="protein sequence ID" value="MDE8650607.1"/>
    <property type="molecule type" value="Genomic_DNA"/>
</dbReference>
<dbReference type="InterPro" id="IPR002525">
    <property type="entry name" value="Transp_IS110-like_N"/>
</dbReference>
<accession>A0ABT5WMV9</accession>
<feature type="domain" description="Transposase IS110-like N-terminal" evidence="1">
    <location>
        <begin position="151"/>
        <end position="298"/>
    </location>
</feature>
<organism evidence="3 4">
    <name type="scientific">Novosphingobium album</name>
    <name type="common">ex Liu et al. 2023</name>
    <dbReference type="NCBI Taxonomy" id="3031130"/>
    <lineage>
        <taxon>Bacteria</taxon>
        <taxon>Pseudomonadati</taxon>
        <taxon>Pseudomonadota</taxon>
        <taxon>Alphaproteobacteria</taxon>
        <taxon>Sphingomonadales</taxon>
        <taxon>Sphingomonadaceae</taxon>
        <taxon>Novosphingobium</taxon>
    </lineage>
</organism>
<evidence type="ECO:0000259" key="1">
    <source>
        <dbReference type="Pfam" id="PF01548"/>
    </source>
</evidence>
<keyword evidence="4" id="KW-1185">Reference proteome</keyword>
<evidence type="ECO:0000313" key="3">
    <source>
        <dbReference type="EMBL" id="MDE8650607.1"/>
    </source>
</evidence>
<dbReference type="Proteomes" id="UP001216253">
    <property type="component" value="Unassembled WGS sequence"/>
</dbReference>
<dbReference type="Pfam" id="PF02371">
    <property type="entry name" value="Transposase_20"/>
    <property type="match status" value="1"/>
</dbReference>
<dbReference type="PANTHER" id="PTHR33055:SF3">
    <property type="entry name" value="PUTATIVE TRANSPOSASE FOR IS117-RELATED"/>
    <property type="match status" value="1"/>
</dbReference>
<evidence type="ECO:0000259" key="2">
    <source>
        <dbReference type="Pfam" id="PF02371"/>
    </source>
</evidence>
<dbReference type="Pfam" id="PF01548">
    <property type="entry name" value="DEDD_Tnp_IS110"/>
    <property type="match status" value="1"/>
</dbReference>
<dbReference type="NCBIfam" id="NF033542">
    <property type="entry name" value="transpos_IS110"/>
    <property type="match status" value="1"/>
</dbReference>
<dbReference type="RefSeq" id="WP_275226689.1">
    <property type="nucleotide sequence ID" value="NZ_JARESE010000007.1"/>
</dbReference>
<name>A0ABT5WMV9_9SPHN</name>